<protein>
    <submittedName>
        <fullName evidence="1">12423_t:CDS:1</fullName>
    </submittedName>
</protein>
<dbReference type="Proteomes" id="UP000789525">
    <property type="component" value="Unassembled WGS sequence"/>
</dbReference>
<reference evidence="1" key="1">
    <citation type="submission" date="2021-06" db="EMBL/GenBank/DDBJ databases">
        <authorList>
            <person name="Kallberg Y."/>
            <person name="Tangrot J."/>
            <person name="Rosling A."/>
        </authorList>
    </citation>
    <scope>NUCLEOTIDE SEQUENCE</scope>
    <source>
        <strain evidence="1">CL356</strain>
    </source>
</reference>
<organism evidence="1 2">
    <name type="scientific">Acaulospora colombiana</name>
    <dbReference type="NCBI Taxonomy" id="27376"/>
    <lineage>
        <taxon>Eukaryota</taxon>
        <taxon>Fungi</taxon>
        <taxon>Fungi incertae sedis</taxon>
        <taxon>Mucoromycota</taxon>
        <taxon>Glomeromycotina</taxon>
        <taxon>Glomeromycetes</taxon>
        <taxon>Diversisporales</taxon>
        <taxon>Acaulosporaceae</taxon>
        <taxon>Acaulospora</taxon>
    </lineage>
</organism>
<gene>
    <name evidence="1" type="ORF">ACOLOM_LOCUS10604</name>
</gene>
<evidence type="ECO:0000313" key="1">
    <source>
        <dbReference type="EMBL" id="CAG8709723.1"/>
    </source>
</evidence>
<evidence type="ECO:0000313" key="2">
    <source>
        <dbReference type="Proteomes" id="UP000789525"/>
    </source>
</evidence>
<comment type="caution">
    <text evidence="1">The sequence shown here is derived from an EMBL/GenBank/DDBJ whole genome shotgun (WGS) entry which is preliminary data.</text>
</comment>
<proteinExistence type="predicted"/>
<dbReference type="EMBL" id="CAJVPT010034955">
    <property type="protein sequence ID" value="CAG8709723.1"/>
    <property type="molecule type" value="Genomic_DNA"/>
</dbReference>
<sequence>MNKEKGQTHIIQERLLAQNLDQNYHPADAYALYNKRTGNADDEFIEHCNQNMDSLLVFSGLFSAVTVALIVESYKGLREDPQGRTEQLLEALIGKNGSAAIPPQFRSFSPPRMIVTANILLFLSLSFALFAALGALLVKEWARQIFKGLDALGSPQTRAREHFQRVERLKRGLVCWLHGVNPAIYLTMMTVTVSGFAAYLGLAVIPAIIQAPSKPLLPIQGEVQSHPLPAHLRPIVCTPLTRVGITVEQHSEIPDELDYKILIRFIEEADTLAEWEAAIDSLRDGLALVPSESKLPMDKNQFTVIVQKAASLAASCRSFRDGHFDIHPGISLERVTMIMQFFDLILQVAPEQTRRSGVNLVLLMNVADLLLERAMQVLSLEEIALHASVVARLGYQQGDYTIATWHSVMEERCRKSLELAVDVSSRCGYRTVRTAIEQQRSLVEEVAKQCDQPLGDNMEEQLIFTQANFVGAFAAVDELIRLIRSGAAHRDD</sequence>
<name>A0ACA9PHN6_9GLOM</name>
<keyword evidence="2" id="KW-1185">Reference proteome</keyword>
<accession>A0ACA9PHN6</accession>